<evidence type="ECO:0000313" key="1">
    <source>
        <dbReference type="EMBL" id="NER28531.1"/>
    </source>
</evidence>
<gene>
    <name evidence="1" type="ORF">F6J89_13085</name>
</gene>
<name>A0A6B3NFX2_9CYAN</name>
<organism evidence="1">
    <name type="scientific">Symploca sp. SIO1C4</name>
    <dbReference type="NCBI Taxonomy" id="2607765"/>
    <lineage>
        <taxon>Bacteria</taxon>
        <taxon>Bacillati</taxon>
        <taxon>Cyanobacteriota</taxon>
        <taxon>Cyanophyceae</taxon>
        <taxon>Coleofasciculales</taxon>
        <taxon>Coleofasciculaceae</taxon>
        <taxon>Symploca</taxon>
    </lineage>
</organism>
<protein>
    <submittedName>
        <fullName evidence="1">Uncharacterized protein</fullName>
    </submittedName>
</protein>
<comment type="caution">
    <text evidence="1">The sequence shown here is derived from an EMBL/GenBank/DDBJ whole genome shotgun (WGS) entry which is preliminary data.</text>
</comment>
<sequence>MGSNGDAPDAEKLFFWADFYPRTIETLYFIKSENCYEETGRSNNPLT</sequence>
<proteinExistence type="predicted"/>
<dbReference type="AlphaFoldDB" id="A0A6B3NFX2"/>
<dbReference type="EMBL" id="JAAHFQ010000226">
    <property type="protein sequence ID" value="NER28531.1"/>
    <property type="molecule type" value="Genomic_DNA"/>
</dbReference>
<reference evidence="1" key="1">
    <citation type="submission" date="2019-11" db="EMBL/GenBank/DDBJ databases">
        <title>Genomic insights into an expanded diversity of filamentous marine cyanobacteria reveals the extraordinary biosynthetic potential of Moorea and Okeania.</title>
        <authorList>
            <person name="Ferreira Leao T."/>
            <person name="Wang M."/>
            <person name="Moss N."/>
            <person name="Da Silva R."/>
            <person name="Sanders J."/>
            <person name="Nurk S."/>
            <person name="Gurevich A."/>
            <person name="Humphrey G."/>
            <person name="Reher R."/>
            <person name="Zhu Q."/>
            <person name="Belda-Ferre P."/>
            <person name="Glukhov E."/>
            <person name="Rex R."/>
            <person name="Dorrestein P.C."/>
            <person name="Knight R."/>
            <person name="Pevzner P."/>
            <person name="Gerwick W.H."/>
            <person name="Gerwick L."/>
        </authorList>
    </citation>
    <scope>NUCLEOTIDE SEQUENCE</scope>
    <source>
        <strain evidence="1">SIO1C4</strain>
    </source>
</reference>
<accession>A0A6B3NFX2</accession>